<feature type="transmembrane region" description="Helical" evidence="1">
    <location>
        <begin position="104"/>
        <end position="123"/>
    </location>
</feature>
<keyword evidence="1" id="KW-1133">Transmembrane helix</keyword>
<reference evidence="2 3" key="1">
    <citation type="submission" date="2019-03" db="EMBL/GenBank/DDBJ databases">
        <title>Genomic Encyclopedia of Type Strains, Phase IV (KMG-IV): sequencing the most valuable type-strain genomes for metagenomic binning, comparative biology and taxonomic classification.</title>
        <authorList>
            <person name="Goeker M."/>
        </authorList>
    </citation>
    <scope>NUCLEOTIDE SEQUENCE [LARGE SCALE GENOMIC DNA]</scope>
    <source>
        <strain evidence="2 3">DSM 44684</strain>
    </source>
</reference>
<dbReference type="InterPro" id="IPR025495">
    <property type="entry name" value="DUF4386"/>
</dbReference>
<protein>
    <submittedName>
        <fullName evidence="2">Uncharacterized protein DUF4386</fullName>
    </submittedName>
</protein>
<feature type="transmembrane region" description="Helical" evidence="1">
    <location>
        <begin position="172"/>
        <end position="192"/>
    </location>
</feature>
<proteinExistence type="predicted"/>
<name>A0A4V2PC61_9NOCA</name>
<keyword evidence="3" id="KW-1185">Reference proteome</keyword>
<feature type="transmembrane region" description="Helical" evidence="1">
    <location>
        <begin position="143"/>
        <end position="165"/>
    </location>
</feature>
<sequence length="242" mass="26014">MNCTPYSYLYSVQPEWIIMRNKPWATITLLISAPILMNLAFVGLGMAFDYPDVLQLPATEILARFRADQPTIVTLFTLLAAAACAFVPVSILIGRLDDSPTMRWAVRVGIAAAVVQTIGLLRWPLLVPTLTDADTFERQHTLLGTLLGETAGYALTAIWTALVIAALRTPRWFAALGYTSAAAIAAGVVIPLGLEPAAIVNFLGYLLWSGWLVAFAALLGRGAFAPQVAVIPTSSTRSPQTN</sequence>
<evidence type="ECO:0000256" key="1">
    <source>
        <dbReference type="SAM" id="Phobius"/>
    </source>
</evidence>
<evidence type="ECO:0000313" key="3">
    <source>
        <dbReference type="Proteomes" id="UP000294856"/>
    </source>
</evidence>
<dbReference type="Pfam" id="PF14329">
    <property type="entry name" value="DUF4386"/>
    <property type="match status" value="1"/>
</dbReference>
<gene>
    <name evidence="2" type="ORF">DFR71_1044</name>
</gene>
<dbReference type="AlphaFoldDB" id="A0A4V2PC61"/>
<dbReference type="EMBL" id="SMFR01000001">
    <property type="protein sequence ID" value="TCK00056.1"/>
    <property type="molecule type" value="Genomic_DNA"/>
</dbReference>
<feature type="transmembrane region" description="Helical" evidence="1">
    <location>
        <begin position="72"/>
        <end position="92"/>
    </location>
</feature>
<dbReference type="Proteomes" id="UP000294856">
    <property type="component" value="Unassembled WGS sequence"/>
</dbReference>
<organism evidence="2 3">
    <name type="scientific">Nocardia alba</name>
    <dbReference type="NCBI Taxonomy" id="225051"/>
    <lineage>
        <taxon>Bacteria</taxon>
        <taxon>Bacillati</taxon>
        <taxon>Actinomycetota</taxon>
        <taxon>Actinomycetes</taxon>
        <taxon>Mycobacteriales</taxon>
        <taxon>Nocardiaceae</taxon>
        <taxon>Nocardia</taxon>
    </lineage>
</organism>
<keyword evidence="1" id="KW-0812">Transmembrane</keyword>
<feature type="transmembrane region" description="Helical" evidence="1">
    <location>
        <begin position="198"/>
        <end position="219"/>
    </location>
</feature>
<evidence type="ECO:0000313" key="2">
    <source>
        <dbReference type="EMBL" id="TCK00056.1"/>
    </source>
</evidence>
<dbReference type="STRING" id="1210063.GCA_001612665_02643"/>
<comment type="caution">
    <text evidence="2">The sequence shown here is derived from an EMBL/GenBank/DDBJ whole genome shotgun (WGS) entry which is preliminary data.</text>
</comment>
<feature type="transmembrane region" description="Helical" evidence="1">
    <location>
        <begin position="24"/>
        <end position="48"/>
    </location>
</feature>
<keyword evidence="1" id="KW-0472">Membrane</keyword>
<accession>A0A4V2PC61</accession>